<keyword evidence="1" id="KW-0472">Membrane</keyword>
<name>A0A7X1TRV4_9DEIO</name>
<evidence type="ECO:0000313" key="3">
    <source>
        <dbReference type="Proteomes" id="UP000484842"/>
    </source>
</evidence>
<dbReference type="EMBL" id="WBSL01000003">
    <property type="protein sequence ID" value="MPY66732.1"/>
    <property type="molecule type" value="Genomic_DNA"/>
</dbReference>
<keyword evidence="1" id="KW-1133">Transmembrane helix</keyword>
<comment type="caution">
    <text evidence="2">The sequence shown here is derived from an EMBL/GenBank/DDBJ whole genome shotgun (WGS) entry which is preliminary data.</text>
</comment>
<evidence type="ECO:0000313" key="2">
    <source>
        <dbReference type="EMBL" id="MPY66732.1"/>
    </source>
</evidence>
<protein>
    <submittedName>
        <fullName evidence="2">Uncharacterized protein</fullName>
    </submittedName>
</protein>
<dbReference type="AlphaFoldDB" id="A0A7X1TRV4"/>
<reference evidence="2 3" key="1">
    <citation type="submission" date="2019-10" db="EMBL/GenBank/DDBJ databases">
        <title>Deinococcus sp. isolated from soil.</title>
        <authorList>
            <person name="Li Y."/>
            <person name="Wang J."/>
        </authorList>
    </citation>
    <scope>NUCLEOTIDE SEQUENCE [LARGE SCALE GENOMIC DNA]</scope>
    <source>
        <strain evidence="2 3">SDU3-2</strain>
    </source>
</reference>
<feature type="transmembrane region" description="Helical" evidence="1">
    <location>
        <begin position="39"/>
        <end position="58"/>
    </location>
</feature>
<feature type="transmembrane region" description="Helical" evidence="1">
    <location>
        <begin position="182"/>
        <end position="203"/>
    </location>
</feature>
<feature type="transmembrane region" description="Helical" evidence="1">
    <location>
        <begin position="79"/>
        <end position="103"/>
    </location>
</feature>
<accession>A0A7X1TRV4</accession>
<evidence type="ECO:0000256" key="1">
    <source>
        <dbReference type="SAM" id="Phobius"/>
    </source>
</evidence>
<feature type="transmembrane region" description="Helical" evidence="1">
    <location>
        <begin position="151"/>
        <end position="170"/>
    </location>
</feature>
<proteinExistence type="predicted"/>
<keyword evidence="1" id="KW-0812">Transmembrane</keyword>
<gene>
    <name evidence="2" type="ORF">F8S09_08515</name>
</gene>
<organism evidence="2 3">
    <name type="scientific">Deinococcus terrestris</name>
    <dbReference type="NCBI Taxonomy" id="2651870"/>
    <lineage>
        <taxon>Bacteria</taxon>
        <taxon>Thermotogati</taxon>
        <taxon>Deinococcota</taxon>
        <taxon>Deinococci</taxon>
        <taxon>Deinococcales</taxon>
        <taxon>Deinococcaceae</taxon>
        <taxon>Deinococcus</taxon>
    </lineage>
</organism>
<sequence length="211" mass="22050">MTRWRTPALAALWVQVAGLVGLAASLLWRGGLAELGWLNAAEALLAALVLGLWTAVLGRFTAGWGTPPEDGTLRALRGVFPWLTSLRLALWFLTLVSVLGGAAPQANPVALTALLSVWPASVLAGNAVYGTLARLAPEPADLGRRARLADWLNVAAALSLAMAVFNLVPIRGFSSVPADVDLWVYGLSGALDVAATLLARQAVLTAPFPRG</sequence>
<feature type="transmembrane region" description="Helical" evidence="1">
    <location>
        <begin position="109"/>
        <end position="130"/>
    </location>
</feature>
<keyword evidence="3" id="KW-1185">Reference proteome</keyword>
<dbReference type="RefSeq" id="WP_322618667.1">
    <property type="nucleotide sequence ID" value="NZ_WBSL01000003.1"/>
</dbReference>
<dbReference type="Proteomes" id="UP000484842">
    <property type="component" value="Unassembled WGS sequence"/>
</dbReference>